<sequence>MMNNQDAPFEFDTILLGEGKEVITESLFGRVVHGRKMGRQLGFPTANVDAEDVLLANGVYGVQVVVKEKQYRGVMNVGVKPTFGSTLKKTFEVHLLDFSDDLYGEFIECQLLFKVREEQKFASIDLLKIQITEDIHHAIEEFKQFEDFYKDGERKTLRKKQISESA</sequence>
<dbReference type="RefSeq" id="WP_246399477.1">
    <property type="nucleotide sequence ID" value="NZ_JACJHX010000017.1"/>
</dbReference>
<gene>
    <name evidence="9" type="ORF">HNP81_004025</name>
</gene>
<keyword evidence="10" id="KW-1185">Reference proteome</keyword>
<dbReference type="PANTHER" id="PTHR22749:SF6">
    <property type="entry name" value="RIBOFLAVIN KINASE"/>
    <property type="match status" value="1"/>
</dbReference>
<evidence type="ECO:0000256" key="6">
    <source>
        <dbReference type="ARBA" id="ARBA00022840"/>
    </source>
</evidence>
<evidence type="ECO:0000313" key="10">
    <source>
        <dbReference type="Proteomes" id="UP000626697"/>
    </source>
</evidence>
<protein>
    <recommendedName>
        <fullName evidence="1">riboflavin kinase</fullName>
        <ecNumber evidence="1">2.7.1.26</ecNumber>
    </recommendedName>
</protein>
<evidence type="ECO:0000259" key="8">
    <source>
        <dbReference type="SMART" id="SM00904"/>
    </source>
</evidence>
<dbReference type="PANTHER" id="PTHR22749">
    <property type="entry name" value="RIBOFLAVIN KINASE/FMN ADENYLYLTRANSFERASE"/>
    <property type="match status" value="1"/>
</dbReference>
<keyword evidence="5" id="KW-0547">Nucleotide-binding</keyword>
<keyword evidence="6" id="KW-0067">ATP-binding</keyword>
<feature type="domain" description="Riboflavin kinase" evidence="8">
    <location>
        <begin position="26"/>
        <end position="143"/>
    </location>
</feature>
<keyword evidence="9" id="KW-0548">Nucleotidyltransferase</keyword>
<dbReference type="Pfam" id="PF01687">
    <property type="entry name" value="Flavokinase"/>
    <property type="match status" value="1"/>
</dbReference>
<dbReference type="GO" id="GO:0008531">
    <property type="term" value="F:riboflavin kinase activity"/>
    <property type="evidence" value="ECO:0007669"/>
    <property type="project" value="UniProtKB-EC"/>
</dbReference>
<dbReference type="InterPro" id="IPR023468">
    <property type="entry name" value="Riboflavin_kinase"/>
</dbReference>
<evidence type="ECO:0000256" key="7">
    <source>
        <dbReference type="ARBA" id="ARBA00047880"/>
    </source>
</evidence>
<dbReference type="SMART" id="SM00904">
    <property type="entry name" value="Flavokinase"/>
    <property type="match status" value="1"/>
</dbReference>
<evidence type="ECO:0000256" key="2">
    <source>
        <dbReference type="ARBA" id="ARBA00022630"/>
    </source>
</evidence>
<evidence type="ECO:0000256" key="3">
    <source>
        <dbReference type="ARBA" id="ARBA00022643"/>
    </source>
</evidence>
<dbReference type="Gene3D" id="2.40.30.30">
    <property type="entry name" value="Riboflavin kinase-like"/>
    <property type="match status" value="1"/>
</dbReference>
<evidence type="ECO:0000256" key="5">
    <source>
        <dbReference type="ARBA" id="ARBA00022741"/>
    </source>
</evidence>
<dbReference type="EC" id="2.7.1.26" evidence="1"/>
<dbReference type="InterPro" id="IPR015865">
    <property type="entry name" value="Riboflavin_kinase_bac/euk"/>
</dbReference>
<evidence type="ECO:0000313" key="9">
    <source>
        <dbReference type="EMBL" id="MBA9028705.1"/>
    </source>
</evidence>
<dbReference type="InterPro" id="IPR023465">
    <property type="entry name" value="Riboflavin_kinase_dom_sf"/>
</dbReference>
<dbReference type="EMBL" id="JACJHX010000017">
    <property type="protein sequence ID" value="MBA9028705.1"/>
    <property type="molecule type" value="Genomic_DNA"/>
</dbReference>
<evidence type="ECO:0000256" key="4">
    <source>
        <dbReference type="ARBA" id="ARBA00022679"/>
    </source>
</evidence>
<reference evidence="9 10" key="1">
    <citation type="submission" date="2020-08" db="EMBL/GenBank/DDBJ databases">
        <title>Genomic Encyclopedia of Type Strains, Phase IV (KMG-IV): sequencing the most valuable type-strain genomes for metagenomic binning, comparative biology and taxonomic classification.</title>
        <authorList>
            <person name="Goeker M."/>
        </authorList>
    </citation>
    <scope>NUCLEOTIDE SEQUENCE [LARGE SCALE GENOMIC DNA]</scope>
    <source>
        <strain evidence="9 10">DSM 105481</strain>
    </source>
</reference>
<evidence type="ECO:0000256" key="1">
    <source>
        <dbReference type="ARBA" id="ARBA00012105"/>
    </source>
</evidence>
<keyword evidence="3" id="KW-0288">FMN</keyword>
<proteinExistence type="predicted"/>
<name>A0ABR6CUM2_9BACI</name>
<keyword evidence="9" id="KW-0418">Kinase</keyword>
<dbReference type="GO" id="GO:0003919">
    <property type="term" value="F:FMN adenylyltransferase activity"/>
    <property type="evidence" value="ECO:0007669"/>
    <property type="project" value="UniProtKB-EC"/>
</dbReference>
<dbReference type="SUPFAM" id="SSF82114">
    <property type="entry name" value="Riboflavin kinase-like"/>
    <property type="match status" value="1"/>
</dbReference>
<comment type="caution">
    <text evidence="9">The sequence shown here is derived from an EMBL/GenBank/DDBJ whole genome shotgun (WGS) entry which is preliminary data.</text>
</comment>
<keyword evidence="2" id="KW-0285">Flavoprotein</keyword>
<accession>A0ABR6CUM2</accession>
<comment type="catalytic activity">
    <reaction evidence="7">
        <text>riboflavin + ATP = FMN + ADP + H(+)</text>
        <dbReference type="Rhea" id="RHEA:14357"/>
        <dbReference type="ChEBI" id="CHEBI:15378"/>
        <dbReference type="ChEBI" id="CHEBI:30616"/>
        <dbReference type="ChEBI" id="CHEBI:57986"/>
        <dbReference type="ChEBI" id="CHEBI:58210"/>
        <dbReference type="ChEBI" id="CHEBI:456216"/>
        <dbReference type="EC" id="2.7.1.26"/>
    </reaction>
</comment>
<keyword evidence="4 9" id="KW-0808">Transferase</keyword>
<organism evidence="9 10">
    <name type="scientific">Peribacillus huizhouensis</name>
    <dbReference type="NCBI Taxonomy" id="1501239"/>
    <lineage>
        <taxon>Bacteria</taxon>
        <taxon>Bacillati</taxon>
        <taxon>Bacillota</taxon>
        <taxon>Bacilli</taxon>
        <taxon>Bacillales</taxon>
        <taxon>Bacillaceae</taxon>
        <taxon>Peribacillus</taxon>
    </lineage>
</organism>
<dbReference type="Proteomes" id="UP000626697">
    <property type="component" value="Unassembled WGS sequence"/>
</dbReference>